<comment type="cofactor">
    <cofactor evidence="1">
        <name>Mg(2+)</name>
        <dbReference type="ChEBI" id="CHEBI:18420"/>
    </cofactor>
    <text evidence="1">Binds 2 magnesium ions per subunit.</text>
</comment>
<accession>A0A7S0A1A8</accession>
<dbReference type="Pfam" id="PF03747">
    <property type="entry name" value="ADP_ribosyl_GH"/>
    <property type="match status" value="1"/>
</dbReference>
<keyword evidence="1" id="KW-0479">Metal-binding</keyword>
<dbReference type="AlphaFoldDB" id="A0A7S0A1A8"/>
<organism evidence="2">
    <name type="scientific">Pyrodinium bahamense</name>
    <dbReference type="NCBI Taxonomy" id="73915"/>
    <lineage>
        <taxon>Eukaryota</taxon>
        <taxon>Sar</taxon>
        <taxon>Alveolata</taxon>
        <taxon>Dinophyceae</taxon>
        <taxon>Gonyaulacales</taxon>
        <taxon>Pyrocystaceae</taxon>
        <taxon>Pyrodinium</taxon>
    </lineage>
</organism>
<dbReference type="InterPro" id="IPR036705">
    <property type="entry name" value="Ribosyl_crysJ1_sf"/>
</dbReference>
<feature type="binding site" evidence="1">
    <location>
        <position position="32"/>
    </location>
    <ligand>
        <name>Mg(2+)</name>
        <dbReference type="ChEBI" id="CHEBI:18420"/>
        <label>1</label>
    </ligand>
</feature>
<dbReference type="Gene3D" id="1.10.4080.10">
    <property type="entry name" value="ADP-ribosylation/Crystallin J1"/>
    <property type="match status" value="1"/>
</dbReference>
<proteinExistence type="predicted"/>
<name>A0A7S0A1A8_9DINO</name>
<sequence>MDNLSMALHCVWTTDSFKSAVLKAANVCGDADTVAAVAGQLAGAIYGASQVPKPWLEHLEAWDSGDILLKAWLLYHREEAVLSRAIKGNAAAVAFPVRPSRDGEALATDGLEGGS</sequence>
<gene>
    <name evidence="2" type="ORF">PBAH0796_LOCUS5222</name>
</gene>
<protein>
    <recommendedName>
        <fullName evidence="3">ADP-ribosyl-[dinitrogen reductase] hydrolase</fullName>
    </recommendedName>
</protein>
<evidence type="ECO:0000313" key="2">
    <source>
        <dbReference type="EMBL" id="CAD8349483.1"/>
    </source>
</evidence>
<feature type="binding site" evidence="1">
    <location>
        <position position="30"/>
    </location>
    <ligand>
        <name>Mg(2+)</name>
        <dbReference type="ChEBI" id="CHEBI:18420"/>
        <label>1</label>
    </ligand>
</feature>
<evidence type="ECO:0008006" key="3">
    <source>
        <dbReference type="Google" id="ProtNLM"/>
    </source>
</evidence>
<dbReference type="GO" id="GO:0046872">
    <property type="term" value="F:metal ion binding"/>
    <property type="evidence" value="ECO:0007669"/>
    <property type="project" value="UniProtKB-KW"/>
</dbReference>
<dbReference type="EMBL" id="HBEG01008763">
    <property type="protein sequence ID" value="CAD8349483.1"/>
    <property type="molecule type" value="Transcribed_RNA"/>
</dbReference>
<dbReference type="PANTHER" id="PTHR16222:SF12">
    <property type="entry name" value="ADP-RIBOSYLGLYCOHYDROLASE-RELATED"/>
    <property type="match status" value="1"/>
</dbReference>
<dbReference type="InterPro" id="IPR005502">
    <property type="entry name" value="Ribosyl_crysJ1"/>
</dbReference>
<feature type="binding site" evidence="1">
    <location>
        <position position="33"/>
    </location>
    <ligand>
        <name>Mg(2+)</name>
        <dbReference type="ChEBI" id="CHEBI:18420"/>
        <label>1</label>
    </ligand>
</feature>
<dbReference type="SUPFAM" id="SSF101478">
    <property type="entry name" value="ADP-ribosylglycohydrolase"/>
    <property type="match status" value="1"/>
</dbReference>
<keyword evidence="1" id="KW-0460">Magnesium</keyword>
<dbReference type="InterPro" id="IPR050792">
    <property type="entry name" value="ADP-ribosylglycohydrolase"/>
</dbReference>
<reference evidence="2" key="1">
    <citation type="submission" date="2021-01" db="EMBL/GenBank/DDBJ databases">
        <authorList>
            <person name="Corre E."/>
            <person name="Pelletier E."/>
            <person name="Niang G."/>
            <person name="Scheremetjew M."/>
            <person name="Finn R."/>
            <person name="Kale V."/>
            <person name="Holt S."/>
            <person name="Cochrane G."/>
            <person name="Meng A."/>
            <person name="Brown T."/>
            <person name="Cohen L."/>
        </authorList>
    </citation>
    <scope>NUCLEOTIDE SEQUENCE</scope>
    <source>
        <strain evidence="2">Pbaha01</strain>
    </source>
</reference>
<dbReference type="PANTHER" id="PTHR16222">
    <property type="entry name" value="ADP-RIBOSYLGLYCOHYDROLASE"/>
    <property type="match status" value="1"/>
</dbReference>
<evidence type="ECO:0000256" key="1">
    <source>
        <dbReference type="PIRSR" id="PIRSR605502-1"/>
    </source>
</evidence>